<dbReference type="OrthoDB" id="16547at2759"/>
<gene>
    <name evidence="2" type="ORF">K490DRAFT_45791</name>
</gene>
<evidence type="ECO:0000313" key="2">
    <source>
        <dbReference type="EMBL" id="KAF2085741.1"/>
    </source>
</evidence>
<dbReference type="SUPFAM" id="SSF109604">
    <property type="entry name" value="HD-domain/PDEase-like"/>
    <property type="match status" value="1"/>
</dbReference>
<feature type="domain" description="HD/PDEase" evidence="1">
    <location>
        <begin position="38"/>
        <end position="163"/>
    </location>
</feature>
<name>A0A9P4LX44_9PEZI</name>
<dbReference type="EMBL" id="ML978728">
    <property type="protein sequence ID" value="KAF2085741.1"/>
    <property type="molecule type" value="Genomic_DNA"/>
</dbReference>
<dbReference type="Proteomes" id="UP000799776">
    <property type="component" value="Unassembled WGS sequence"/>
</dbReference>
<dbReference type="InterPro" id="IPR003607">
    <property type="entry name" value="HD/PDEase_dom"/>
</dbReference>
<evidence type="ECO:0000259" key="1">
    <source>
        <dbReference type="SMART" id="SM00471"/>
    </source>
</evidence>
<reference evidence="2" key="1">
    <citation type="journal article" date="2020" name="Stud. Mycol.">
        <title>101 Dothideomycetes genomes: a test case for predicting lifestyles and emergence of pathogens.</title>
        <authorList>
            <person name="Haridas S."/>
            <person name="Albert R."/>
            <person name="Binder M."/>
            <person name="Bloem J."/>
            <person name="Labutti K."/>
            <person name="Salamov A."/>
            <person name="Andreopoulos B."/>
            <person name="Baker S."/>
            <person name="Barry K."/>
            <person name="Bills G."/>
            <person name="Bluhm B."/>
            <person name="Cannon C."/>
            <person name="Castanera R."/>
            <person name="Culley D."/>
            <person name="Daum C."/>
            <person name="Ezra D."/>
            <person name="Gonzalez J."/>
            <person name="Henrissat B."/>
            <person name="Kuo A."/>
            <person name="Liang C."/>
            <person name="Lipzen A."/>
            <person name="Lutzoni F."/>
            <person name="Magnuson J."/>
            <person name="Mondo S."/>
            <person name="Nolan M."/>
            <person name="Ohm R."/>
            <person name="Pangilinan J."/>
            <person name="Park H.-J."/>
            <person name="Ramirez L."/>
            <person name="Alfaro M."/>
            <person name="Sun H."/>
            <person name="Tritt A."/>
            <person name="Yoshinaga Y."/>
            <person name="Zwiers L.-H."/>
            <person name="Turgeon B."/>
            <person name="Goodwin S."/>
            <person name="Spatafora J."/>
            <person name="Crous P."/>
            <person name="Grigoriev I."/>
        </authorList>
    </citation>
    <scope>NUCLEOTIDE SEQUENCE</scope>
    <source>
        <strain evidence="2">CBS 121410</strain>
    </source>
</reference>
<dbReference type="PANTHER" id="PTHR33594:SF1">
    <property type="entry name" value="HD_PDEASE DOMAIN-CONTAINING PROTEIN"/>
    <property type="match status" value="1"/>
</dbReference>
<dbReference type="CDD" id="cd00077">
    <property type="entry name" value="HDc"/>
    <property type="match status" value="1"/>
</dbReference>
<dbReference type="SMART" id="SM00471">
    <property type="entry name" value="HDc"/>
    <property type="match status" value="1"/>
</dbReference>
<dbReference type="AlphaFoldDB" id="A0A9P4LX44"/>
<evidence type="ECO:0000313" key="3">
    <source>
        <dbReference type="Proteomes" id="UP000799776"/>
    </source>
</evidence>
<dbReference type="PANTHER" id="PTHR33594">
    <property type="entry name" value="SUPERFAMILY HYDROLASE, PUTATIVE (AFU_ORTHOLOGUE AFUA_1G03035)-RELATED"/>
    <property type="match status" value="1"/>
</dbReference>
<accession>A0A9P4LX44</accession>
<organism evidence="2 3">
    <name type="scientific">Saccharata proteae CBS 121410</name>
    <dbReference type="NCBI Taxonomy" id="1314787"/>
    <lineage>
        <taxon>Eukaryota</taxon>
        <taxon>Fungi</taxon>
        <taxon>Dikarya</taxon>
        <taxon>Ascomycota</taxon>
        <taxon>Pezizomycotina</taxon>
        <taxon>Dothideomycetes</taxon>
        <taxon>Dothideomycetes incertae sedis</taxon>
        <taxon>Botryosphaeriales</taxon>
        <taxon>Saccharataceae</taxon>
        <taxon>Saccharata</taxon>
    </lineage>
</organism>
<dbReference type="Gene3D" id="1.10.3210.50">
    <property type="match status" value="1"/>
</dbReference>
<proteinExistence type="predicted"/>
<keyword evidence="3" id="KW-1185">Reference proteome</keyword>
<comment type="caution">
    <text evidence="2">The sequence shown here is derived from an EMBL/GenBank/DDBJ whole genome shotgun (WGS) entry which is preliminary data.</text>
</comment>
<dbReference type="Pfam" id="PF01966">
    <property type="entry name" value="HD"/>
    <property type="match status" value="1"/>
</dbReference>
<protein>
    <submittedName>
        <fullName evidence="2">HD domain-containing protein</fullName>
    </submittedName>
</protein>
<sequence length="223" mass="25097">MATVPTKDPIGLNTPLPASEVLRKRVMERVKEYMSRFDASHDYQHIMRVLKLAERLFADTPAGTEYDETAIHLAALLHDVGDRKYIKPGENAETLVATILIEGGASIELAQKVWTIVRNVSFSNEVKNPDQVQRALRDHPELAIVQDADRLDSLGGVGIGRAFAYGGAHGRTGLQGSIDHFEEKLFKISAWMKTDLGREMARERTARLHQFKSWWEEECEVIS</sequence>
<dbReference type="InterPro" id="IPR006674">
    <property type="entry name" value="HD_domain"/>
</dbReference>